<dbReference type="PANTHER" id="PTHR31973">
    <property type="entry name" value="POLYPROTEIN, PUTATIVE-RELATED"/>
    <property type="match status" value="1"/>
</dbReference>
<reference evidence="2 3" key="1">
    <citation type="submission" date="2018-01" db="EMBL/GenBank/DDBJ databases">
        <title>Draft genome of the strawberry crown rot pathogen Phytophthora cactorum.</title>
        <authorList>
            <person name="Armitage A.D."/>
            <person name="Lysoe E."/>
            <person name="Nellist C.F."/>
            <person name="Harrison R.J."/>
            <person name="Brurberg M.B."/>
        </authorList>
    </citation>
    <scope>NUCLEOTIDE SEQUENCE [LARGE SCALE GENOMIC DNA]</scope>
    <source>
        <strain evidence="2 3">10300</strain>
    </source>
</reference>
<gene>
    <name evidence="1" type="ORF">JG687_00013367</name>
    <name evidence="2" type="ORF">PC110_g16371</name>
</gene>
<protein>
    <submittedName>
        <fullName evidence="2">Uncharacterized protein</fullName>
    </submittedName>
</protein>
<evidence type="ECO:0000313" key="1">
    <source>
        <dbReference type="EMBL" id="KAG6951815.1"/>
    </source>
</evidence>
<proteinExistence type="predicted"/>
<name>A0A329RV40_9STRA</name>
<keyword evidence="3" id="KW-1185">Reference proteome</keyword>
<evidence type="ECO:0000313" key="3">
    <source>
        <dbReference type="Proteomes" id="UP000251314"/>
    </source>
</evidence>
<dbReference type="Proteomes" id="UP000251314">
    <property type="component" value="Unassembled WGS sequence"/>
</dbReference>
<dbReference type="AlphaFoldDB" id="A0A329RV40"/>
<dbReference type="PANTHER" id="PTHR31973:SF187">
    <property type="entry name" value="MUTATOR TRANSPOSASE MUDRA PROTEIN"/>
    <property type="match status" value="1"/>
</dbReference>
<sequence>MTVEQSPGRSNSLCIGMWFATQQHATLHIKDFALVQGKQALLNPKLSGGTANEYVCFSKTKYAFEVRVLRSKSTGASDYFVISFNAEHNGCTGFAKATASQIASMIQACAATLSNPNVSGKALIEQAHRVEGVEVGRRMCYRVRDAIVKESCGDYQRSCQSLRSLLQEFQAANSTAHVAYEGGTDNRFRRVFLAHPAASMMQAGAQNVLGFDGAFMKTPRHQHQMLKLVGRNGNNENIVLAYSYLFCDLTMTHVMCKSN</sequence>
<dbReference type="EMBL" id="JAENGZ010000974">
    <property type="protein sequence ID" value="KAG6951815.1"/>
    <property type="molecule type" value="Genomic_DNA"/>
</dbReference>
<dbReference type="VEuPathDB" id="FungiDB:PC110_g16371"/>
<reference evidence="1" key="2">
    <citation type="submission" date="2021-01" db="EMBL/GenBank/DDBJ databases">
        <title>Phytophthora aleatoria, a newly-described species from Pinus radiata is distinct from Phytophthora cactorum isolates based on comparative genomics.</title>
        <authorList>
            <person name="Mcdougal R."/>
            <person name="Panda P."/>
            <person name="Williams N."/>
            <person name="Studholme D.J."/>
        </authorList>
    </citation>
    <scope>NUCLEOTIDE SEQUENCE</scope>
    <source>
        <strain evidence="1">NZFS 3830</strain>
    </source>
</reference>
<dbReference type="Proteomes" id="UP000688947">
    <property type="component" value="Unassembled WGS sequence"/>
</dbReference>
<accession>A0A329RV40</accession>
<dbReference type="EMBL" id="MJFZ01000580">
    <property type="protein sequence ID" value="RAW27232.1"/>
    <property type="molecule type" value="Genomic_DNA"/>
</dbReference>
<evidence type="ECO:0000313" key="2">
    <source>
        <dbReference type="EMBL" id="RAW27232.1"/>
    </source>
</evidence>
<organism evidence="2 3">
    <name type="scientific">Phytophthora cactorum</name>
    <dbReference type="NCBI Taxonomy" id="29920"/>
    <lineage>
        <taxon>Eukaryota</taxon>
        <taxon>Sar</taxon>
        <taxon>Stramenopiles</taxon>
        <taxon>Oomycota</taxon>
        <taxon>Peronosporomycetes</taxon>
        <taxon>Peronosporales</taxon>
        <taxon>Peronosporaceae</taxon>
        <taxon>Phytophthora</taxon>
    </lineage>
</organism>
<comment type="caution">
    <text evidence="2">The sequence shown here is derived from an EMBL/GenBank/DDBJ whole genome shotgun (WGS) entry which is preliminary data.</text>
</comment>
<dbReference type="OrthoDB" id="165010at2759"/>